<evidence type="ECO:0000313" key="9">
    <source>
        <dbReference type="Proteomes" id="UP000320475"/>
    </source>
</evidence>
<dbReference type="SMART" id="SM00355">
    <property type="entry name" value="ZnF_C2H2"/>
    <property type="match status" value="3"/>
</dbReference>
<dbReference type="SUPFAM" id="SSF57667">
    <property type="entry name" value="beta-beta-alpha zinc fingers"/>
    <property type="match status" value="2"/>
</dbReference>
<evidence type="ECO:0000313" key="8">
    <source>
        <dbReference type="EMBL" id="TPX45817.1"/>
    </source>
</evidence>
<feature type="compositionally biased region" description="Low complexity" evidence="6">
    <location>
        <begin position="131"/>
        <end position="141"/>
    </location>
</feature>
<dbReference type="EMBL" id="QEAM01000127">
    <property type="protein sequence ID" value="TPX45817.1"/>
    <property type="molecule type" value="Genomic_DNA"/>
</dbReference>
<evidence type="ECO:0000256" key="2">
    <source>
        <dbReference type="ARBA" id="ARBA00022737"/>
    </source>
</evidence>
<dbReference type="GO" id="GO:0045944">
    <property type="term" value="P:positive regulation of transcription by RNA polymerase II"/>
    <property type="evidence" value="ECO:0007669"/>
    <property type="project" value="UniProtKB-ARBA"/>
</dbReference>
<dbReference type="PROSITE" id="PS50157">
    <property type="entry name" value="ZINC_FINGER_C2H2_2"/>
    <property type="match status" value="3"/>
</dbReference>
<dbReference type="Proteomes" id="UP000320475">
    <property type="component" value="Unassembled WGS sequence"/>
</dbReference>
<dbReference type="PROSITE" id="PS00028">
    <property type="entry name" value="ZINC_FINGER_C2H2_1"/>
    <property type="match status" value="3"/>
</dbReference>
<name>A0A507D398_9FUNG</name>
<sequence length="382" mass="42903">MNIELKEYQCPTCFKFFGKKGDLHRHEMIHSGDKPFKCSYPLCTKAFVQRAALITHTRTHTGEKPFVCEVPFCGRRFSDPSQFSRHRKAHKLAGQDTGYIPSRRGRKPGSKPRPRTAPSWDHGTDFHDDSSASGESAPSSACLEPLHDMDMLMSFSHAAEVYAQIASQYTMFLPTPTIAEEPKPADDHKHVQAAIQAHDTHDDVPHPQPPPEIPNYQEPKHLKTLPLAGQDSDCIPTKSERKASIPQTAPPSWHQSDQLKVPSVCGASAPPSASLDLDIDILTALNDVAEAYCQISTQYPMHDIIPDFVEHVVPFDDHKPVEVAVEAHHSDDILHPKPIPDMLNFNDIFDPFDYVFQNLTQDIQPVDGLFSAQYDEWFLNCR</sequence>
<accession>A0A507D398</accession>
<dbReference type="GO" id="GO:0005634">
    <property type="term" value="C:nucleus"/>
    <property type="evidence" value="ECO:0007669"/>
    <property type="project" value="UniProtKB-ARBA"/>
</dbReference>
<proteinExistence type="predicted"/>
<dbReference type="PANTHER" id="PTHR19818:SF139">
    <property type="entry name" value="PAIR-RULE PROTEIN ODD-PAIRED"/>
    <property type="match status" value="1"/>
</dbReference>
<feature type="domain" description="C2H2-type" evidence="7">
    <location>
        <begin position="66"/>
        <end position="90"/>
    </location>
</feature>
<evidence type="ECO:0000256" key="1">
    <source>
        <dbReference type="ARBA" id="ARBA00022723"/>
    </source>
</evidence>
<dbReference type="OrthoDB" id="3437960at2759"/>
<evidence type="ECO:0000256" key="5">
    <source>
        <dbReference type="PROSITE-ProRule" id="PRU00042"/>
    </source>
</evidence>
<evidence type="ECO:0000256" key="3">
    <source>
        <dbReference type="ARBA" id="ARBA00022771"/>
    </source>
</evidence>
<comment type="caution">
    <text evidence="8">The sequence shown here is derived from an EMBL/GenBank/DDBJ whole genome shotgun (WGS) entry which is preliminary data.</text>
</comment>
<feature type="domain" description="C2H2-type" evidence="7">
    <location>
        <begin position="8"/>
        <end position="35"/>
    </location>
</feature>
<dbReference type="GO" id="GO:0000981">
    <property type="term" value="F:DNA-binding transcription factor activity, RNA polymerase II-specific"/>
    <property type="evidence" value="ECO:0007669"/>
    <property type="project" value="TreeGrafter"/>
</dbReference>
<dbReference type="PANTHER" id="PTHR19818">
    <property type="entry name" value="ZINC FINGER PROTEIN ZIC AND GLI"/>
    <property type="match status" value="1"/>
</dbReference>
<dbReference type="FunFam" id="3.30.160.60:FF:000446">
    <property type="entry name" value="Zinc finger protein"/>
    <property type="match status" value="1"/>
</dbReference>
<dbReference type="GO" id="GO:0008270">
    <property type="term" value="F:zinc ion binding"/>
    <property type="evidence" value="ECO:0007669"/>
    <property type="project" value="UniProtKB-KW"/>
</dbReference>
<feature type="domain" description="C2H2-type" evidence="7">
    <location>
        <begin position="36"/>
        <end position="65"/>
    </location>
</feature>
<protein>
    <recommendedName>
        <fullName evidence="7">C2H2-type domain-containing protein</fullName>
    </recommendedName>
</protein>
<dbReference type="InterPro" id="IPR036236">
    <property type="entry name" value="Znf_C2H2_sf"/>
</dbReference>
<dbReference type="InterPro" id="IPR013087">
    <property type="entry name" value="Znf_C2H2_type"/>
</dbReference>
<evidence type="ECO:0000259" key="7">
    <source>
        <dbReference type="PROSITE" id="PS50157"/>
    </source>
</evidence>
<feature type="region of interest" description="Disordered" evidence="6">
    <location>
        <begin position="234"/>
        <end position="258"/>
    </location>
</feature>
<keyword evidence="1" id="KW-0479">Metal-binding</keyword>
<gene>
    <name evidence="8" type="ORF">SeLEV6574_g03637</name>
</gene>
<organism evidence="8 9">
    <name type="scientific">Synchytrium endobioticum</name>
    <dbReference type="NCBI Taxonomy" id="286115"/>
    <lineage>
        <taxon>Eukaryota</taxon>
        <taxon>Fungi</taxon>
        <taxon>Fungi incertae sedis</taxon>
        <taxon>Chytridiomycota</taxon>
        <taxon>Chytridiomycota incertae sedis</taxon>
        <taxon>Chytridiomycetes</taxon>
        <taxon>Synchytriales</taxon>
        <taxon>Synchytriaceae</taxon>
        <taxon>Synchytrium</taxon>
    </lineage>
</organism>
<evidence type="ECO:0000256" key="4">
    <source>
        <dbReference type="ARBA" id="ARBA00022833"/>
    </source>
</evidence>
<feature type="region of interest" description="Disordered" evidence="6">
    <location>
        <begin position="84"/>
        <end position="142"/>
    </location>
</feature>
<feature type="compositionally biased region" description="Basic residues" evidence="6">
    <location>
        <begin position="103"/>
        <end position="114"/>
    </location>
</feature>
<dbReference type="Pfam" id="PF00096">
    <property type="entry name" value="zf-C2H2"/>
    <property type="match status" value="3"/>
</dbReference>
<keyword evidence="3 5" id="KW-0863">Zinc-finger</keyword>
<keyword evidence="2" id="KW-0677">Repeat</keyword>
<dbReference type="GO" id="GO:0000978">
    <property type="term" value="F:RNA polymerase II cis-regulatory region sequence-specific DNA binding"/>
    <property type="evidence" value="ECO:0007669"/>
    <property type="project" value="UniProtKB-ARBA"/>
</dbReference>
<dbReference type="Gene3D" id="3.30.160.60">
    <property type="entry name" value="Classic Zinc Finger"/>
    <property type="match status" value="3"/>
</dbReference>
<dbReference type="AlphaFoldDB" id="A0A507D398"/>
<dbReference type="FunFam" id="3.30.160.60:FF:000072">
    <property type="entry name" value="zinc finger protein 143 isoform X1"/>
    <property type="match status" value="1"/>
</dbReference>
<dbReference type="VEuPathDB" id="FungiDB:SeMB42_g03765"/>
<evidence type="ECO:0000256" key="6">
    <source>
        <dbReference type="SAM" id="MobiDB-lite"/>
    </source>
</evidence>
<reference evidence="8 9" key="1">
    <citation type="journal article" date="2019" name="Sci. Rep.">
        <title>Comparative genomics of chytrid fungi reveal insights into the obligate biotrophic and pathogenic lifestyle of Synchytrium endobioticum.</title>
        <authorList>
            <person name="van de Vossenberg B.T.L.H."/>
            <person name="Warris S."/>
            <person name="Nguyen H.D.T."/>
            <person name="van Gent-Pelzer M.P.E."/>
            <person name="Joly D.L."/>
            <person name="van de Geest H.C."/>
            <person name="Bonants P.J.M."/>
            <person name="Smith D.S."/>
            <person name="Levesque C.A."/>
            <person name="van der Lee T.A.J."/>
        </authorList>
    </citation>
    <scope>NUCLEOTIDE SEQUENCE [LARGE SCALE GENOMIC DNA]</scope>
    <source>
        <strain evidence="8 9">LEV6574</strain>
    </source>
</reference>
<dbReference type="InterPro" id="IPR050329">
    <property type="entry name" value="GLI_C2H2-zinc-finger"/>
</dbReference>
<keyword evidence="4" id="KW-0862">Zinc</keyword>